<dbReference type="RefSeq" id="WP_067665899.1">
    <property type="nucleotide sequence ID" value="NZ_CBCSIK010000018.1"/>
</dbReference>
<keyword evidence="2" id="KW-0732">Signal</keyword>
<dbReference type="InterPro" id="IPR023614">
    <property type="entry name" value="Porin_dom_sf"/>
</dbReference>
<dbReference type="STRING" id="1806892.AZH43_05760"/>
<evidence type="ECO:0008006" key="5">
    <source>
        <dbReference type="Google" id="ProtNLM"/>
    </source>
</evidence>
<feature type="chain" id="PRO_5007592294" description="DcaP-like protein" evidence="2">
    <location>
        <begin position="28"/>
        <end position="432"/>
    </location>
</feature>
<sequence>MNTQSLKFMIKPLVLACAMALPAWGHAASATDAEVEQLRGEVKALKAMMQQYVQQQNTLADGLAEAKLKSEPKAAAPAFKTEGLGLKTKAGAEFSLYGNVRADASYQAEGGSLSRLYNQISTVPLDGNAESSDRLKATLAATRLGLDFKTATQLGDVAGKIEVDFLGANDSLRIRHAYLTFGDWLVGQTWSNFAVPDYMPETIDALGYVGGAVKRTPQVRYTHKFNSATNLVFAAEDSKDDSSNMRLPALTARLNHKFTDSLAVSARAMGTEKKTDADTETAWGVGLGAKLDLTDKTMLKADYYHVKGDSSFVSWTNQGFITNANKDIIETNEFDSITVGITQQFSPQWRGTLGYGYMKADQNDGYINALADKTKANKDLWQAWGNVFYSPIKPISLGLEYVYGEREAFGAAPNGSTTGEDNRINAVAIYNF</sequence>
<dbReference type="InterPro" id="IPR045748">
    <property type="entry name" value="DcaP"/>
</dbReference>
<evidence type="ECO:0000256" key="1">
    <source>
        <dbReference type="SAM" id="Coils"/>
    </source>
</evidence>
<protein>
    <recommendedName>
        <fullName evidence="5">DcaP-like protein</fullName>
    </recommendedName>
</protein>
<comment type="caution">
    <text evidence="3">The sequence shown here is derived from an EMBL/GenBank/DDBJ whole genome shotgun (WGS) entry which is preliminary data.</text>
</comment>
<feature type="coiled-coil region" evidence="1">
    <location>
        <begin position="28"/>
        <end position="55"/>
    </location>
</feature>
<accession>A0A151Y622</accession>
<dbReference type="EMBL" id="LUAW01000005">
    <property type="protein sequence ID" value="KYQ73407.1"/>
    <property type="molecule type" value="Genomic_DNA"/>
</dbReference>
<dbReference type="OrthoDB" id="190887at2"/>
<name>A0A151Y622_9GAMM</name>
<dbReference type="Gene3D" id="2.40.160.10">
    <property type="entry name" value="Porin"/>
    <property type="match status" value="1"/>
</dbReference>
<dbReference type="Proteomes" id="UP000076276">
    <property type="component" value="Unassembled WGS sequence"/>
</dbReference>
<feature type="signal peptide" evidence="2">
    <location>
        <begin position="1"/>
        <end position="27"/>
    </location>
</feature>
<evidence type="ECO:0000313" key="4">
    <source>
        <dbReference type="Proteomes" id="UP000076276"/>
    </source>
</evidence>
<dbReference type="AlphaFoldDB" id="A0A151Y622"/>
<evidence type="ECO:0000256" key="2">
    <source>
        <dbReference type="SAM" id="SignalP"/>
    </source>
</evidence>
<dbReference type="SUPFAM" id="SSF56935">
    <property type="entry name" value="Porins"/>
    <property type="match status" value="1"/>
</dbReference>
<gene>
    <name evidence="3" type="ORF">AZH43_05760</name>
</gene>
<keyword evidence="4" id="KW-1185">Reference proteome</keyword>
<proteinExistence type="predicted"/>
<reference evidence="3 4" key="1">
    <citation type="submission" date="2016-03" db="EMBL/GenBank/DDBJ databases">
        <title>Acinetobacter genomospecies 28 strain ANC 4149.</title>
        <authorList>
            <person name="Radolfova-Krizova L."/>
            <person name="Nemec A."/>
        </authorList>
    </citation>
    <scope>NUCLEOTIDE SEQUENCE [LARGE SCALE GENOMIC DNA]</scope>
    <source>
        <strain evidence="3 4">ANC 4149</strain>
    </source>
</reference>
<dbReference type="Pfam" id="PF19577">
    <property type="entry name" value="DcaP"/>
    <property type="match status" value="1"/>
</dbReference>
<evidence type="ECO:0000313" key="3">
    <source>
        <dbReference type="EMBL" id="KYQ73407.1"/>
    </source>
</evidence>
<organism evidence="3 4">
    <name type="scientific">Acinetobacter pragensis</name>
    <dbReference type="NCBI Taxonomy" id="1806892"/>
    <lineage>
        <taxon>Bacteria</taxon>
        <taxon>Pseudomonadati</taxon>
        <taxon>Pseudomonadota</taxon>
        <taxon>Gammaproteobacteria</taxon>
        <taxon>Moraxellales</taxon>
        <taxon>Moraxellaceae</taxon>
        <taxon>Acinetobacter</taxon>
    </lineage>
</organism>
<keyword evidence="1" id="KW-0175">Coiled coil</keyword>